<protein>
    <recommendedName>
        <fullName evidence="3">25S rRNA (uridine-N(3))-methyltransferase BMT5-like domain-containing protein</fullName>
    </recommendedName>
</protein>
<feature type="transmembrane region" description="Helical" evidence="2">
    <location>
        <begin position="469"/>
        <end position="488"/>
    </location>
</feature>
<dbReference type="Pfam" id="PF10354">
    <property type="entry name" value="BMT5-like"/>
    <property type="match status" value="1"/>
</dbReference>
<comment type="caution">
    <text evidence="4">The sequence shown here is derived from an EMBL/GenBank/DDBJ whole genome shotgun (WGS) entry which is preliminary data.</text>
</comment>
<evidence type="ECO:0000256" key="2">
    <source>
        <dbReference type="SAM" id="Phobius"/>
    </source>
</evidence>
<dbReference type="InterPro" id="IPR019446">
    <property type="entry name" value="BMT5-like"/>
</dbReference>
<proteinExistence type="predicted"/>
<evidence type="ECO:0000256" key="1">
    <source>
        <dbReference type="SAM" id="Coils"/>
    </source>
</evidence>
<feature type="coiled-coil region" evidence="1">
    <location>
        <begin position="280"/>
        <end position="465"/>
    </location>
</feature>
<dbReference type="AlphaFoldDB" id="A0AA38GJW1"/>
<sequence length="503" mass="58908">MDSPVHDSDNMAFKDPVRQPALEKKIKHYSNFHQILLVGEGDFSFSLALANAFGSAENMVPTSLDSREKVISSYENGQKNLQLLERFGAMALHGVDAMKMCKHEIIRERLFDRIVFNFPHAGFYGNEKEMDIIRKHRRLVMVFFKNAKTLLSRTGEIHVTHKVKDPYSQWKVVEEAEECGLFFKESVEFNKADYPGYTNRRGAGPKIGETFNLGECRTYMFNLRELMTEPIMLPKNSLEALPEILKAAILDFETDRKNREAAETAKANLQSSFNHLKTVADKIIEEIDEFKRERDEFKRQRNEAIYQRVEAWREKENITKQLGEALRLKEEAVEQRGVSISELAFEREKRKAAETAKANIENTLNQYKRSVRNSKREKKNQLVKQRNHALCQIEEAYLENEKTVKQLDEALRLKEEVTKEKERILRERNELANQKNEAYWEKGKIAKQLDEALRLKEEATKERKKILKYLKIICGVFIYLSASFYGLWKEETSRKKQPRNWII</sequence>
<dbReference type="Proteomes" id="UP000824469">
    <property type="component" value="Unassembled WGS sequence"/>
</dbReference>
<keyword evidence="2" id="KW-0472">Membrane</keyword>
<name>A0AA38GJW1_TAXCH</name>
<dbReference type="GO" id="GO:0070042">
    <property type="term" value="F:rRNA (uridine-N3-)-methyltransferase activity"/>
    <property type="evidence" value="ECO:0007669"/>
    <property type="project" value="InterPro"/>
</dbReference>
<dbReference type="PANTHER" id="PTHR11538">
    <property type="entry name" value="PHENYLALANYL-TRNA SYNTHETASE"/>
    <property type="match status" value="1"/>
</dbReference>
<accession>A0AA38GJW1</accession>
<keyword evidence="2" id="KW-1133">Transmembrane helix</keyword>
<keyword evidence="2" id="KW-0812">Transmembrane</keyword>
<reference evidence="4 5" key="1">
    <citation type="journal article" date="2021" name="Nat. Plants">
        <title>The Taxus genome provides insights into paclitaxel biosynthesis.</title>
        <authorList>
            <person name="Xiong X."/>
            <person name="Gou J."/>
            <person name="Liao Q."/>
            <person name="Li Y."/>
            <person name="Zhou Q."/>
            <person name="Bi G."/>
            <person name="Li C."/>
            <person name="Du R."/>
            <person name="Wang X."/>
            <person name="Sun T."/>
            <person name="Guo L."/>
            <person name="Liang H."/>
            <person name="Lu P."/>
            <person name="Wu Y."/>
            <person name="Zhang Z."/>
            <person name="Ro D.K."/>
            <person name="Shang Y."/>
            <person name="Huang S."/>
            <person name="Yan J."/>
        </authorList>
    </citation>
    <scope>NUCLEOTIDE SEQUENCE [LARGE SCALE GENOMIC DNA]</scope>
    <source>
        <strain evidence="4">Ta-2019</strain>
    </source>
</reference>
<feature type="domain" description="25S rRNA (uridine-N(3))-methyltransferase BMT5-like" evidence="3">
    <location>
        <begin position="36"/>
        <end position="201"/>
    </location>
</feature>
<dbReference type="OMA" id="HEIMAIQ"/>
<dbReference type="GO" id="GO:0070475">
    <property type="term" value="P:rRNA base methylation"/>
    <property type="evidence" value="ECO:0007669"/>
    <property type="project" value="InterPro"/>
</dbReference>
<organism evidence="4 5">
    <name type="scientific">Taxus chinensis</name>
    <name type="common">Chinese yew</name>
    <name type="synonym">Taxus wallichiana var. chinensis</name>
    <dbReference type="NCBI Taxonomy" id="29808"/>
    <lineage>
        <taxon>Eukaryota</taxon>
        <taxon>Viridiplantae</taxon>
        <taxon>Streptophyta</taxon>
        <taxon>Embryophyta</taxon>
        <taxon>Tracheophyta</taxon>
        <taxon>Spermatophyta</taxon>
        <taxon>Pinopsida</taxon>
        <taxon>Pinidae</taxon>
        <taxon>Conifers II</taxon>
        <taxon>Cupressales</taxon>
        <taxon>Taxaceae</taxon>
        <taxon>Taxus</taxon>
    </lineage>
</organism>
<evidence type="ECO:0000313" key="4">
    <source>
        <dbReference type="EMBL" id="KAH9323303.1"/>
    </source>
</evidence>
<dbReference type="GO" id="GO:0005737">
    <property type="term" value="C:cytoplasm"/>
    <property type="evidence" value="ECO:0007669"/>
    <property type="project" value="TreeGrafter"/>
</dbReference>
<dbReference type="PANTHER" id="PTHR11538:SF26">
    <property type="entry name" value="FERREDOXIN-FOLD ANTICODON-BINDING DOMAIN-CONTAINING PROTEIN 1"/>
    <property type="match status" value="1"/>
</dbReference>
<keyword evidence="5" id="KW-1185">Reference proteome</keyword>
<evidence type="ECO:0000313" key="5">
    <source>
        <dbReference type="Proteomes" id="UP000824469"/>
    </source>
</evidence>
<keyword evidence="1" id="KW-0175">Coiled coil</keyword>
<dbReference type="EMBL" id="JAHRHJ020000003">
    <property type="protein sequence ID" value="KAH9323303.1"/>
    <property type="molecule type" value="Genomic_DNA"/>
</dbReference>
<gene>
    <name evidence="4" type="ORF">KI387_017942</name>
</gene>
<evidence type="ECO:0000259" key="3">
    <source>
        <dbReference type="Pfam" id="PF10354"/>
    </source>
</evidence>